<evidence type="ECO:0000313" key="4">
    <source>
        <dbReference type="EMBL" id="BCD45413.1"/>
    </source>
</evidence>
<dbReference type="Proteomes" id="UP000509742">
    <property type="component" value="Chromosome"/>
</dbReference>
<keyword evidence="1" id="KW-0175">Coiled coil</keyword>
<feature type="region of interest" description="Disordered" evidence="2">
    <location>
        <begin position="116"/>
        <end position="139"/>
    </location>
</feature>
<evidence type="ECO:0000313" key="3">
    <source>
        <dbReference type="EMBL" id="BCD45161.1"/>
    </source>
</evidence>
<evidence type="ECO:0000313" key="6">
    <source>
        <dbReference type="Proteomes" id="UP000317935"/>
    </source>
</evidence>
<evidence type="ECO:0008006" key="8">
    <source>
        <dbReference type="Google" id="ProtNLM"/>
    </source>
</evidence>
<accession>A0A6J4D0Z1</accession>
<protein>
    <recommendedName>
        <fullName evidence="8">ATPase</fullName>
    </recommendedName>
</protein>
<evidence type="ECO:0000256" key="1">
    <source>
        <dbReference type="SAM" id="Coils"/>
    </source>
</evidence>
<sequence length="139" mass="16361">MSSLEMLQNLERTLNEKKQEQEQRIQEQVNQITDKLMETLIKTAENRLDHITDKLIESAESRLKTLERLQRDALERSLRISEDSLRIARTYVQTLIESTKSLHTNTTAIQRLVQGMQHTQTPNTQSSKAKPKRKKRHQR</sequence>
<keyword evidence="7" id="KW-1185">Reference proteome</keyword>
<evidence type="ECO:0000313" key="7">
    <source>
        <dbReference type="Proteomes" id="UP000509742"/>
    </source>
</evidence>
<proteinExistence type="predicted"/>
<dbReference type="EMBL" id="AP023036">
    <property type="protein sequence ID" value="BCD45413.1"/>
    <property type="molecule type" value="Genomic_DNA"/>
</dbReference>
<feature type="compositionally biased region" description="Basic residues" evidence="2">
    <location>
        <begin position="129"/>
        <end position="139"/>
    </location>
</feature>
<feature type="compositionally biased region" description="Polar residues" evidence="2">
    <location>
        <begin position="116"/>
        <end position="128"/>
    </location>
</feature>
<gene>
    <name evidence="3" type="ORF">NHP190020_02000</name>
    <name evidence="4" type="ORF">NHP190020_04520</name>
    <name evidence="5" type="ORF">SNTW_11050</name>
</gene>
<dbReference type="AlphaFoldDB" id="A0A6J4D0Z1"/>
<dbReference type="EMBL" id="AP019774">
    <property type="protein sequence ID" value="BCD70460.1"/>
    <property type="molecule type" value="Genomic_DNA"/>
</dbReference>
<dbReference type="RefSeq" id="WP_040499338.1">
    <property type="nucleotide sequence ID" value="NZ_AP019774.1"/>
</dbReference>
<dbReference type="EMBL" id="AP023036">
    <property type="protein sequence ID" value="BCD45161.1"/>
    <property type="molecule type" value="Genomic_DNA"/>
</dbReference>
<reference evidence="5 6" key="1">
    <citation type="submission" date="2019-06" db="EMBL/GenBank/DDBJ databases">
        <title>Complete genome sequence of Helicobacter suis SNTW101c.</title>
        <authorList>
            <person name="Rimbara E."/>
            <person name="Suzuki M."/>
            <person name="Matsui H."/>
            <person name="Nakamura M."/>
            <person name="Mori S."/>
            <person name="Shibayama K."/>
        </authorList>
    </citation>
    <scope>NUCLEOTIDE SEQUENCE [LARGE SCALE GENOMIC DNA]</scope>
    <source>
        <strain evidence="5 6">SNTW101c</strain>
    </source>
</reference>
<feature type="coiled-coil region" evidence="1">
    <location>
        <begin position="3"/>
        <end position="76"/>
    </location>
</feature>
<evidence type="ECO:0000313" key="5">
    <source>
        <dbReference type="EMBL" id="BCD70460.1"/>
    </source>
</evidence>
<name>A0A6J4D0Z1_9HELI</name>
<reference evidence="3 7" key="2">
    <citation type="submission" date="2020-04" db="EMBL/GenBank/DDBJ databases">
        <title>Genomic analysis of gastric non-Helicobacter pylori Helicobacters isolated in Japan.</title>
        <authorList>
            <person name="Suzuki M."/>
            <person name="Rimbara E."/>
        </authorList>
    </citation>
    <scope>NUCLEOTIDE SEQUENCE [LARGE SCALE GENOMIC DNA]</scope>
    <source>
        <strain evidence="3 7">NHP19-0020</strain>
    </source>
</reference>
<evidence type="ECO:0000256" key="2">
    <source>
        <dbReference type="SAM" id="MobiDB-lite"/>
    </source>
</evidence>
<organism evidence="5 6">
    <name type="scientific">Helicobacter suis</name>
    <dbReference type="NCBI Taxonomy" id="104628"/>
    <lineage>
        <taxon>Bacteria</taxon>
        <taxon>Pseudomonadati</taxon>
        <taxon>Campylobacterota</taxon>
        <taxon>Epsilonproteobacteria</taxon>
        <taxon>Campylobacterales</taxon>
        <taxon>Helicobacteraceae</taxon>
        <taxon>Helicobacter</taxon>
    </lineage>
</organism>
<dbReference type="Proteomes" id="UP000317935">
    <property type="component" value="Chromosome"/>
</dbReference>